<keyword evidence="4" id="KW-0539">Nucleus</keyword>
<dbReference type="InterPro" id="IPR050370">
    <property type="entry name" value="HES_HEY"/>
</dbReference>
<dbReference type="OrthoDB" id="6157356at2759"/>
<evidence type="ECO:0000256" key="3">
    <source>
        <dbReference type="ARBA" id="ARBA00023163"/>
    </source>
</evidence>
<keyword evidence="2" id="KW-0805">Transcription regulation</keyword>
<dbReference type="SMART" id="SM00353">
    <property type="entry name" value="HLH"/>
    <property type="match status" value="1"/>
</dbReference>
<dbReference type="EMBL" id="CAJFCJ010000001">
    <property type="protein sequence ID" value="CAD5110643.1"/>
    <property type="molecule type" value="Genomic_DNA"/>
</dbReference>
<dbReference type="PROSITE" id="PS50888">
    <property type="entry name" value="BHLH"/>
    <property type="match status" value="1"/>
</dbReference>
<gene>
    <name evidence="6" type="ORF">DGYR_LOCUS20</name>
</gene>
<evidence type="ECO:0000256" key="2">
    <source>
        <dbReference type="ARBA" id="ARBA00023015"/>
    </source>
</evidence>
<organism evidence="6 7">
    <name type="scientific">Dimorphilus gyrociliatus</name>
    <dbReference type="NCBI Taxonomy" id="2664684"/>
    <lineage>
        <taxon>Eukaryota</taxon>
        <taxon>Metazoa</taxon>
        <taxon>Spiralia</taxon>
        <taxon>Lophotrochozoa</taxon>
        <taxon>Annelida</taxon>
        <taxon>Polychaeta</taxon>
        <taxon>Polychaeta incertae sedis</taxon>
        <taxon>Dinophilidae</taxon>
        <taxon>Dimorphilus</taxon>
    </lineage>
</organism>
<evidence type="ECO:0000256" key="1">
    <source>
        <dbReference type="ARBA" id="ARBA00004123"/>
    </source>
</evidence>
<dbReference type="Proteomes" id="UP000549394">
    <property type="component" value="Unassembled WGS sequence"/>
</dbReference>
<evidence type="ECO:0000256" key="4">
    <source>
        <dbReference type="ARBA" id="ARBA00023242"/>
    </source>
</evidence>
<evidence type="ECO:0000313" key="7">
    <source>
        <dbReference type="Proteomes" id="UP000549394"/>
    </source>
</evidence>
<dbReference type="PANTHER" id="PTHR10985">
    <property type="entry name" value="BASIC HELIX-LOOP-HELIX TRANSCRIPTION FACTOR, HES-RELATED"/>
    <property type="match status" value="1"/>
</dbReference>
<dbReference type="InterPro" id="IPR011598">
    <property type="entry name" value="bHLH_dom"/>
</dbReference>
<evidence type="ECO:0000259" key="5">
    <source>
        <dbReference type="PROSITE" id="PS50888"/>
    </source>
</evidence>
<sequence>MPKSSSKPLIEKRRRARITQSMQQIRMIVDTATIQQNMPYKLERAEVLELAVDHMKKLPAKSKEKPTNRETFTSGYVDCLNETLKILADERFAEVRGKLSVYVADALERRLSRSSKADLSDLQPSPVDPHRVISTTTKICTPQLNIVPIVSLPTPFMPYTLPYNVSQSMKRSVPEEKEDLPNKRACRDITNKPIESLEPKKSRKLLQFHHQLPSLIN</sequence>
<reference evidence="6 7" key="1">
    <citation type="submission" date="2020-08" db="EMBL/GenBank/DDBJ databases">
        <authorList>
            <person name="Hejnol A."/>
        </authorList>
    </citation>
    <scope>NUCLEOTIDE SEQUENCE [LARGE SCALE GENOMIC DNA]</scope>
</reference>
<proteinExistence type="predicted"/>
<dbReference type="Pfam" id="PF00010">
    <property type="entry name" value="HLH"/>
    <property type="match status" value="1"/>
</dbReference>
<dbReference type="AlphaFoldDB" id="A0A7I8V548"/>
<name>A0A7I8V548_9ANNE</name>
<dbReference type="SUPFAM" id="SSF47459">
    <property type="entry name" value="HLH, helix-loop-helix DNA-binding domain"/>
    <property type="match status" value="1"/>
</dbReference>
<comment type="subcellular location">
    <subcellularLocation>
        <location evidence="1">Nucleus</location>
    </subcellularLocation>
</comment>
<dbReference type="InterPro" id="IPR036638">
    <property type="entry name" value="HLH_DNA-bd_sf"/>
</dbReference>
<protein>
    <submittedName>
        <fullName evidence="6">DgyrCDS26</fullName>
    </submittedName>
</protein>
<keyword evidence="7" id="KW-1185">Reference proteome</keyword>
<comment type="caution">
    <text evidence="6">The sequence shown here is derived from an EMBL/GenBank/DDBJ whole genome shotgun (WGS) entry which is preliminary data.</text>
</comment>
<evidence type="ECO:0000313" key="6">
    <source>
        <dbReference type="EMBL" id="CAD5110643.1"/>
    </source>
</evidence>
<dbReference type="GO" id="GO:0046983">
    <property type="term" value="F:protein dimerization activity"/>
    <property type="evidence" value="ECO:0007669"/>
    <property type="project" value="InterPro"/>
</dbReference>
<feature type="domain" description="BHLH" evidence="5">
    <location>
        <begin position="2"/>
        <end position="58"/>
    </location>
</feature>
<accession>A0A7I8V548</accession>
<dbReference type="Gene3D" id="4.10.280.10">
    <property type="entry name" value="Helix-loop-helix DNA-binding domain"/>
    <property type="match status" value="1"/>
</dbReference>
<keyword evidence="3" id="KW-0804">Transcription</keyword>
<dbReference type="GO" id="GO:0005634">
    <property type="term" value="C:nucleus"/>
    <property type="evidence" value="ECO:0007669"/>
    <property type="project" value="UniProtKB-SubCell"/>
</dbReference>